<dbReference type="RefSeq" id="WP_367994583.1">
    <property type="nucleotide sequence ID" value="NZ_JBFPJR010000023.1"/>
</dbReference>
<feature type="chain" id="PRO_5046987080" description="DUF3558 domain-containing protein" evidence="1">
    <location>
        <begin position="20"/>
        <end position="137"/>
    </location>
</feature>
<evidence type="ECO:0008006" key="4">
    <source>
        <dbReference type="Google" id="ProtNLM"/>
    </source>
</evidence>
<dbReference type="Proteomes" id="UP001556631">
    <property type="component" value="Unassembled WGS sequence"/>
</dbReference>
<gene>
    <name evidence="2" type="ORF">AB3X52_13355</name>
</gene>
<keyword evidence="3" id="KW-1185">Reference proteome</keyword>
<reference evidence="2 3" key="1">
    <citation type="submission" date="2024-07" db="EMBL/GenBank/DDBJ databases">
        <authorList>
            <person name="Lee S."/>
            <person name="Kang M."/>
        </authorList>
    </citation>
    <scope>NUCLEOTIDE SEQUENCE [LARGE SCALE GENOMIC DNA]</scope>
    <source>
        <strain evidence="2 3">DS6</strain>
    </source>
</reference>
<comment type="caution">
    <text evidence="2">The sequence shown here is derived from an EMBL/GenBank/DDBJ whole genome shotgun (WGS) entry which is preliminary data.</text>
</comment>
<sequence>MHVYGVRLTAPLAAAMVLAAACGDDSVQVPDRLLSENNVGGTAVGHVWDYIGGNAGLEPCRIDGGLFSGATDDNAMAYRRTVEGHTEHIVLGVEETHLYQAAPFRRATATATSDHTAASRYRVEHVTGSPNRVPLCG</sequence>
<feature type="signal peptide" evidence="1">
    <location>
        <begin position="1"/>
        <end position="19"/>
    </location>
</feature>
<evidence type="ECO:0000256" key="1">
    <source>
        <dbReference type="SAM" id="SignalP"/>
    </source>
</evidence>
<name>A0ABV3T1W6_9ACTN</name>
<dbReference type="EMBL" id="JBFPJR010000023">
    <property type="protein sequence ID" value="MEX0428612.1"/>
    <property type="molecule type" value="Genomic_DNA"/>
</dbReference>
<evidence type="ECO:0000313" key="2">
    <source>
        <dbReference type="EMBL" id="MEX0428612.1"/>
    </source>
</evidence>
<organism evidence="2 3">
    <name type="scientific">Nocardioides eburneus</name>
    <dbReference type="NCBI Taxonomy" id="3231482"/>
    <lineage>
        <taxon>Bacteria</taxon>
        <taxon>Bacillati</taxon>
        <taxon>Actinomycetota</taxon>
        <taxon>Actinomycetes</taxon>
        <taxon>Propionibacteriales</taxon>
        <taxon>Nocardioidaceae</taxon>
        <taxon>Nocardioides</taxon>
    </lineage>
</organism>
<proteinExistence type="predicted"/>
<dbReference type="PROSITE" id="PS51257">
    <property type="entry name" value="PROKAR_LIPOPROTEIN"/>
    <property type="match status" value="1"/>
</dbReference>
<protein>
    <recommendedName>
        <fullName evidence="4">DUF3558 domain-containing protein</fullName>
    </recommendedName>
</protein>
<keyword evidence="1" id="KW-0732">Signal</keyword>
<accession>A0ABV3T1W6</accession>
<evidence type="ECO:0000313" key="3">
    <source>
        <dbReference type="Proteomes" id="UP001556631"/>
    </source>
</evidence>